<keyword evidence="3" id="KW-0645">Protease</keyword>
<comment type="similarity">
    <text evidence="1">Belongs to the peptidase M17 family.</text>
</comment>
<evidence type="ECO:0000313" key="9">
    <source>
        <dbReference type="Proteomes" id="UP000515349"/>
    </source>
</evidence>
<evidence type="ECO:0000256" key="1">
    <source>
        <dbReference type="ARBA" id="ARBA00009528"/>
    </source>
</evidence>
<keyword evidence="4" id="KW-0378">Hydrolase</keyword>
<proteinExistence type="inferred from homology"/>
<dbReference type="PANTHER" id="PTHR11963:SF23">
    <property type="entry name" value="CYTOSOL AMINOPEPTIDASE"/>
    <property type="match status" value="1"/>
</dbReference>
<name>A0A7D7LT85_9FLAO</name>
<dbReference type="SUPFAM" id="SSF53187">
    <property type="entry name" value="Zn-dependent exopeptidases"/>
    <property type="match status" value="1"/>
</dbReference>
<dbReference type="RefSeq" id="WP_181886541.1">
    <property type="nucleotide sequence ID" value="NZ_CP059472.1"/>
</dbReference>
<gene>
    <name evidence="8" type="ORF">H1R16_10790</name>
    <name evidence="7" type="ORF">H2507_04675</name>
</gene>
<dbReference type="AlphaFoldDB" id="A0A7D7LT85"/>
<dbReference type="GO" id="GO:0006508">
    <property type="term" value="P:proteolysis"/>
    <property type="evidence" value="ECO:0007669"/>
    <property type="project" value="UniProtKB-KW"/>
</dbReference>
<dbReference type="PANTHER" id="PTHR11963">
    <property type="entry name" value="LEUCINE AMINOPEPTIDASE-RELATED"/>
    <property type="match status" value="1"/>
</dbReference>
<dbReference type="EMBL" id="CP059472">
    <property type="protein sequence ID" value="QMS98173.1"/>
    <property type="molecule type" value="Genomic_DNA"/>
</dbReference>
<evidence type="ECO:0000313" key="10">
    <source>
        <dbReference type="Proteomes" id="UP000539710"/>
    </source>
</evidence>
<feature type="domain" description="Cytosol aminopeptidase" evidence="6">
    <location>
        <begin position="319"/>
        <end position="326"/>
    </location>
</feature>
<accession>A0A7D7LT85</accession>
<dbReference type="KEGG" id="cbau:H1R16_10790"/>
<dbReference type="EMBL" id="JACEUX010000001">
    <property type="protein sequence ID" value="MBA5246461.1"/>
    <property type="molecule type" value="Genomic_DNA"/>
</dbReference>
<protein>
    <submittedName>
        <fullName evidence="8">Leucyl aminopeptidase family protein</fullName>
    </submittedName>
</protein>
<dbReference type="Gene3D" id="3.40.630.10">
    <property type="entry name" value="Zn peptidases"/>
    <property type="match status" value="1"/>
</dbReference>
<dbReference type="InterPro" id="IPR000819">
    <property type="entry name" value="Peptidase_M17_C"/>
</dbReference>
<dbReference type="PRINTS" id="PR00481">
    <property type="entry name" value="LAMNOPPTDASE"/>
</dbReference>
<evidence type="ECO:0000256" key="5">
    <source>
        <dbReference type="ARBA" id="ARBA00023211"/>
    </source>
</evidence>
<sequence length="472" mass="52331">MRINIKSFAEQKNISQHFIFTTEKDWKELGATYRKSTGDQFTGKKGETFITVNEDDVKFFIGLGDDPKDFDIQETAAKFSWNFRKKIKPQTTNLICMNSMGENLKPILTGLYLGTYEYPFESKHPFFTEGFELIAETVADALETAAFEAKALCEGEFACREWLNKPQNHKKVHHLLQYLSEISEKYGFKKISFNREQCEKLGLGAFLSVNQGSVQDCAFTILEYNCGTAEAKTLGLVGKCVLFDTGGISIKSSDNLHYMKSDMGGATAVIGAMITAAERKLPVNIIAVLPITDNAVSASAYVPSDVVRAYNGKTIEVINTDAEGRMTLADGLSYLADNYKTDIMIDLATLTGSSVRMFGGTCGALFTNDQALGNQLQVVGDRTNQRLWNMPMWDIWKEDFKSDVADFKNISLKPVGDCIVAAKFLEQFIGGHPRWAHLDIAGVAFGPVPYAKEKAATGYGVQLLINFMENMS</sequence>
<reference evidence="7" key="3">
    <citation type="submission" date="2020-07" db="EMBL/GenBank/DDBJ databases">
        <authorList>
            <person name="Yang C."/>
        </authorList>
    </citation>
    <scope>NUCLEOTIDE SEQUENCE</scope>
    <source>
        <strain evidence="7">Cx-624</strain>
    </source>
</reference>
<dbReference type="GO" id="GO:0005737">
    <property type="term" value="C:cytoplasm"/>
    <property type="evidence" value="ECO:0007669"/>
    <property type="project" value="InterPro"/>
</dbReference>
<dbReference type="Proteomes" id="UP000515349">
    <property type="component" value="Chromosome"/>
</dbReference>
<evidence type="ECO:0000256" key="4">
    <source>
        <dbReference type="ARBA" id="ARBA00022801"/>
    </source>
</evidence>
<dbReference type="GO" id="GO:0070006">
    <property type="term" value="F:metalloaminopeptidase activity"/>
    <property type="evidence" value="ECO:0007669"/>
    <property type="project" value="InterPro"/>
</dbReference>
<evidence type="ECO:0000259" key="6">
    <source>
        <dbReference type="PROSITE" id="PS00631"/>
    </source>
</evidence>
<keyword evidence="2 8" id="KW-0031">Aminopeptidase</keyword>
<reference evidence="10" key="2">
    <citation type="submission" date="2020-07" db="EMBL/GenBank/DDBJ databases">
        <title>Flavobacterium sp. xlx-214.</title>
        <authorList>
            <person name="Yang C."/>
        </authorList>
    </citation>
    <scope>NUCLEOTIDE SEQUENCE [LARGE SCALE GENOMIC DNA]</scope>
    <source>
        <strain evidence="10">CX-624</strain>
    </source>
</reference>
<dbReference type="Proteomes" id="UP000539710">
    <property type="component" value="Unassembled WGS sequence"/>
</dbReference>
<dbReference type="Pfam" id="PF00883">
    <property type="entry name" value="Peptidase_M17"/>
    <property type="match status" value="1"/>
</dbReference>
<evidence type="ECO:0000256" key="2">
    <source>
        <dbReference type="ARBA" id="ARBA00022438"/>
    </source>
</evidence>
<evidence type="ECO:0000313" key="8">
    <source>
        <dbReference type="EMBL" id="QMS98173.1"/>
    </source>
</evidence>
<reference evidence="8 9" key="1">
    <citation type="submission" date="2020-07" db="EMBL/GenBank/DDBJ databases">
        <title>Chryseobacterium sp.cx-624.</title>
        <authorList>
            <person name="Yang C."/>
        </authorList>
    </citation>
    <scope>NUCLEOTIDE SEQUENCE [LARGE SCALE GENOMIC DNA]</scope>
    <source>
        <strain evidence="9">cx-624</strain>
        <strain evidence="8">Cx-624</strain>
    </source>
</reference>
<dbReference type="InterPro" id="IPR011356">
    <property type="entry name" value="Leucine_aapep/pepB"/>
</dbReference>
<dbReference type="GO" id="GO:0030145">
    <property type="term" value="F:manganese ion binding"/>
    <property type="evidence" value="ECO:0007669"/>
    <property type="project" value="InterPro"/>
</dbReference>
<evidence type="ECO:0000256" key="3">
    <source>
        <dbReference type="ARBA" id="ARBA00022670"/>
    </source>
</evidence>
<dbReference type="PROSITE" id="PS00631">
    <property type="entry name" value="CYTOSOL_AP"/>
    <property type="match status" value="1"/>
</dbReference>
<organism evidence="8 9">
    <name type="scientific">Marnyiella aurantia</name>
    <dbReference type="NCBI Taxonomy" id="2758037"/>
    <lineage>
        <taxon>Bacteria</taxon>
        <taxon>Pseudomonadati</taxon>
        <taxon>Bacteroidota</taxon>
        <taxon>Flavobacteriia</taxon>
        <taxon>Flavobacteriales</taxon>
        <taxon>Weeksellaceae</taxon>
        <taxon>Marnyiella</taxon>
    </lineage>
</organism>
<evidence type="ECO:0000313" key="7">
    <source>
        <dbReference type="EMBL" id="MBA5246461.1"/>
    </source>
</evidence>
<keyword evidence="10" id="KW-1185">Reference proteome</keyword>
<keyword evidence="5" id="KW-0464">Manganese</keyword>
<dbReference type="CDD" id="cd00433">
    <property type="entry name" value="Peptidase_M17"/>
    <property type="match status" value="1"/>
</dbReference>